<accession>A0A173V5G1</accession>
<gene>
    <name evidence="3" type="ORF">ERS852444_02515</name>
</gene>
<keyword evidence="1" id="KW-1133">Transmembrane helix</keyword>
<sequence length="217" mass="25318">MWEALCGKRIKQPVALAVLFVLMFIGGCFFVKANQAKEFEKKDYGVFLNADASSLERFKMYETIVIDAQYFTKRDIELLHQNGTVVYTYLNIGSIENFREYYTTYAELAIGEYEHWEEEQWVDVANPDWQKFIGQLSQKLYEKGVDGFFIDNCDVYYYAPRESIFEGLTAILQIFGSVQSRWNGSISVGIYNEPKTNPKNKRILQGARLPFLYFQFP</sequence>
<feature type="domain" description="Glycoside-hydrolase family GH114 TIM-barrel" evidence="2">
    <location>
        <begin position="57"/>
        <end position="157"/>
    </location>
</feature>
<evidence type="ECO:0000259" key="2">
    <source>
        <dbReference type="Pfam" id="PF03537"/>
    </source>
</evidence>
<dbReference type="InterPro" id="IPR004352">
    <property type="entry name" value="GH114_TIM-barrel"/>
</dbReference>
<reference evidence="3 4" key="1">
    <citation type="submission" date="2015-09" db="EMBL/GenBank/DDBJ databases">
        <authorList>
            <consortium name="Pathogen Informatics"/>
        </authorList>
    </citation>
    <scope>NUCLEOTIDE SEQUENCE [LARGE SCALE GENOMIC DNA]</scope>
    <source>
        <strain evidence="3 4">2789STDY5608887</strain>
    </source>
</reference>
<evidence type="ECO:0000313" key="3">
    <source>
        <dbReference type="EMBL" id="CUN21886.1"/>
    </source>
</evidence>
<proteinExistence type="predicted"/>
<protein>
    <submittedName>
        <fullName evidence="3">Uncharacterized conserved protein</fullName>
    </submittedName>
</protein>
<dbReference type="EMBL" id="CYXX01000021">
    <property type="protein sequence ID" value="CUN21886.1"/>
    <property type="molecule type" value="Genomic_DNA"/>
</dbReference>
<dbReference type="InterPro" id="IPR017853">
    <property type="entry name" value="GH"/>
</dbReference>
<feature type="transmembrane region" description="Helical" evidence="1">
    <location>
        <begin position="12"/>
        <end position="31"/>
    </location>
</feature>
<dbReference type="SUPFAM" id="SSF51445">
    <property type="entry name" value="(Trans)glycosidases"/>
    <property type="match status" value="1"/>
</dbReference>
<dbReference type="Pfam" id="PF03537">
    <property type="entry name" value="Glyco_hydro_114"/>
    <property type="match status" value="1"/>
</dbReference>
<dbReference type="AlphaFoldDB" id="A0A173V5G1"/>
<keyword evidence="1" id="KW-0472">Membrane</keyword>
<name>A0A173V5G1_9FIRM</name>
<dbReference type="PANTHER" id="PTHR35882:SF2">
    <property type="entry name" value="PELA"/>
    <property type="match status" value="1"/>
</dbReference>
<dbReference type="InterPro" id="IPR013785">
    <property type="entry name" value="Aldolase_TIM"/>
</dbReference>
<dbReference type="Gene3D" id="3.20.20.70">
    <property type="entry name" value="Aldolase class I"/>
    <property type="match status" value="1"/>
</dbReference>
<dbReference type="PANTHER" id="PTHR35882">
    <property type="entry name" value="PELA"/>
    <property type="match status" value="1"/>
</dbReference>
<evidence type="ECO:0000313" key="4">
    <source>
        <dbReference type="Proteomes" id="UP000095453"/>
    </source>
</evidence>
<dbReference type="Proteomes" id="UP000095453">
    <property type="component" value="Unassembled WGS sequence"/>
</dbReference>
<evidence type="ECO:0000256" key="1">
    <source>
        <dbReference type="SAM" id="Phobius"/>
    </source>
</evidence>
<keyword evidence="1" id="KW-0812">Transmembrane</keyword>
<organism evidence="3 4">
    <name type="scientific">Roseburia inulinivorans</name>
    <dbReference type="NCBI Taxonomy" id="360807"/>
    <lineage>
        <taxon>Bacteria</taxon>
        <taxon>Bacillati</taxon>
        <taxon>Bacillota</taxon>
        <taxon>Clostridia</taxon>
        <taxon>Lachnospirales</taxon>
        <taxon>Lachnospiraceae</taxon>
        <taxon>Roseburia</taxon>
    </lineage>
</organism>